<dbReference type="PANTHER" id="PTHR10668:SF103">
    <property type="entry name" value="PYRIDINE NUCLEOTIDE-DISULFIDE OXIDOREDUCTASE DOMAIN-CONTAINING PROTEIN 2"/>
    <property type="match status" value="1"/>
</dbReference>
<comment type="function">
    <text evidence="1">Probable oxidoreductase that may play a role as regulator of mitochondrial function.</text>
</comment>
<evidence type="ECO:0000313" key="5">
    <source>
        <dbReference type="EMBL" id="WOJ95798.1"/>
    </source>
</evidence>
<comment type="subunit">
    <text evidence="2">Interacts with COX5B; this interaction may contribute to localize PYROXD2 to the inner face of the inner mitochondrial membrane.</text>
</comment>
<feature type="domain" description="Amine oxidase" evidence="4">
    <location>
        <begin position="15"/>
        <end position="298"/>
    </location>
</feature>
<protein>
    <recommendedName>
        <fullName evidence="3">Pyridine nucleotide-disulfide oxidoreductase domain-containing protein 2</fullName>
    </recommendedName>
</protein>
<name>A0ABZ0IAQ6_9GAMM</name>
<dbReference type="Pfam" id="PF01593">
    <property type="entry name" value="Amino_oxidase"/>
    <property type="match status" value="1"/>
</dbReference>
<dbReference type="PANTHER" id="PTHR10668">
    <property type="entry name" value="PHYTOENE DEHYDROGENASE"/>
    <property type="match status" value="1"/>
</dbReference>
<keyword evidence="6" id="KW-1185">Reference proteome</keyword>
<accession>A0ABZ0IAQ6</accession>
<dbReference type="SUPFAM" id="SSF51905">
    <property type="entry name" value="FAD/NAD(P)-binding domain"/>
    <property type="match status" value="1"/>
</dbReference>
<evidence type="ECO:0000256" key="2">
    <source>
        <dbReference type="ARBA" id="ARBA00038825"/>
    </source>
</evidence>
<evidence type="ECO:0000256" key="1">
    <source>
        <dbReference type="ARBA" id="ARBA00037217"/>
    </source>
</evidence>
<organism evidence="5 6">
    <name type="scientific">Congregibacter brevis</name>
    <dbReference type="NCBI Taxonomy" id="3081201"/>
    <lineage>
        <taxon>Bacteria</taxon>
        <taxon>Pseudomonadati</taxon>
        <taxon>Pseudomonadota</taxon>
        <taxon>Gammaproteobacteria</taxon>
        <taxon>Cellvibrionales</taxon>
        <taxon>Halieaceae</taxon>
        <taxon>Congregibacter</taxon>
    </lineage>
</organism>
<gene>
    <name evidence="5" type="ORF">R0137_11145</name>
</gene>
<dbReference type="InterPro" id="IPR036188">
    <property type="entry name" value="FAD/NAD-bd_sf"/>
</dbReference>
<evidence type="ECO:0000256" key="3">
    <source>
        <dbReference type="ARBA" id="ARBA00040298"/>
    </source>
</evidence>
<dbReference type="Gene3D" id="3.50.50.60">
    <property type="entry name" value="FAD/NAD(P)-binding domain"/>
    <property type="match status" value="2"/>
</dbReference>
<dbReference type="EMBL" id="CP136865">
    <property type="protein sequence ID" value="WOJ95798.1"/>
    <property type="molecule type" value="Genomic_DNA"/>
</dbReference>
<dbReference type="RefSeq" id="WP_407326497.1">
    <property type="nucleotide sequence ID" value="NZ_CP136865.1"/>
</dbReference>
<evidence type="ECO:0000313" key="6">
    <source>
        <dbReference type="Proteomes" id="UP001626549"/>
    </source>
</evidence>
<proteinExistence type="predicted"/>
<dbReference type="InterPro" id="IPR002937">
    <property type="entry name" value="Amino_oxidase"/>
</dbReference>
<dbReference type="Proteomes" id="UP001626549">
    <property type="component" value="Chromosome"/>
</dbReference>
<reference evidence="5 6" key="1">
    <citation type="submission" date="2023-10" db="EMBL/GenBank/DDBJ databases">
        <title>Two novel species belonging to the OM43/NOR5 clade.</title>
        <authorList>
            <person name="Park M."/>
        </authorList>
    </citation>
    <scope>NUCLEOTIDE SEQUENCE [LARGE SCALE GENOMIC DNA]</scope>
    <source>
        <strain evidence="5 6">IMCC45268</strain>
    </source>
</reference>
<sequence>MRHYDAIIIGAGHNGLTTANYLAQGGMRVCVVERRGVVGGAAVTEEFYPGYRNSIFSYVVSLLRPEIVRDLELERFGYEPILLDHSLYLDSRGDYLLLNGDDAHDRAEFAKFSATDYDAYLAFDESIEQVGGILAKQWLREPPKLAMNGISDILSGLRLGADVYRLDEESRWRLMQFFVGAPETIIERWFDSPKVKSMVAAHIMPANFAPLTQPGASLSMLHHAVGEIAGRKGAWGIVRGGMGAITRAMADAAVERGVEIRTDAAVAGINMQRAAVTGVTLESGEKIRAAVVAANTDPNRTFLKLLGEEHLSEGFTRDIKAFRQESASLRINLALSGVPEFAAIPGKELGAQHRASITLIESQEHLNQAYHSAKAGRPADPPIIEAIMPSSLDDGLTDEPGHHVMSLLCKYMPYDLADGKNWDSEKPAVVESILRHVEKFIPNLRDILVSTQCMTPLDLERTLGMTRGDICHGRLEPDQLWSMRPHPQSAQYATPVEGLYLCGSGAHPGGGVTGAPGHNAAQRILRDR</sequence>
<evidence type="ECO:0000259" key="4">
    <source>
        <dbReference type="Pfam" id="PF01593"/>
    </source>
</evidence>